<accession>A0A645J3W9</accession>
<comment type="caution">
    <text evidence="1">The sequence shown here is derived from an EMBL/GenBank/DDBJ whole genome shotgun (WGS) entry which is preliminary data.</text>
</comment>
<gene>
    <name evidence="1" type="ORF">SDC9_201852</name>
</gene>
<protein>
    <submittedName>
        <fullName evidence="1">Uncharacterized protein</fullName>
    </submittedName>
</protein>
<organism evidence="1">
    <name type="scientific">bioreactor metagenome</name>
    <dbReference type="NCBI Taxonomy" id="1076179"/>
    <lineage>
        <taxon>unclassified sequences</taxon>
        <taxon>metagenomes</taxon>
        <taxon>ecological metagenomes</taxon>
    </lineage>
</organism>
<sequence>MQQDMVQEKDCVVGIVTIVFFRFSKVCQHDHSIRTHLQSIQEKVTMRFMKKVKSKENMNVIYENRNRNV</sequence>
<proteinExistence type="predicted"/>
<dbReference type="AlphaFoldDB" id="A0A645J3W9"/>
<name>A0A645J3W9_9ZZZZ</name>
<evidence type="ECO:0000313" key="1">
    <source>
        <dbReference type="EMBL" id="MPN54183.1"/>
    </source>
</evidence>
<dbReference type="EMBL" id="VSSQ01122155">
    <property type="protein sequence ID" value="MPN54183.1"/>
    <property type="molecule type" value="Genomic_DNA"/>
</dbReference>
<reference evidence="1" key="1">
    <citation type="submission" date="2019-08" db="EMBL/GenBank/DDBJ databases">
        <authorList>
            <person name="Kucharzyk K."/>
            <person name="Murdoch R.W."/>
            <person name="Higgins S."/>
            <person name="Loffler F."/>
        </authorList>
    </citation>
    <scope>NUCLEOTIDE SEQUENCE</scope>
</reference>